<proteinExistence type="predicted"/>
<evidence type="ECO:0000313" key="1">
    <source>
        <dbReference type="EMBL" id="WAR19950.1"/>
    </source>
</evidence>
<evidence type="ECO:0000313" key="2">
    <source>
        <dbReference type="Proteomes" id="UP001164746"/>
    </source>
</evidence>
<dbReference type="EMBL" id="CP111022">
    <property type="protein sequence ID" value="WAR19950.1"/>
    <property type="molecule type" value="Genomic_DNA"/>
</dbReference>
<gene>
    <name evidence="1" type="ORF">MAR_001788</name>
</gene>
<keyword evidence="2" id="KW-1185">Reference proteome</keyword>
<protein>
    <recommendedName>
        <fullName evidence="3">Tudor domain-containing protein</fullName>
    </recommendedName>
</protein>
<accession>A0ABY7FCX7</accession>
<organism evidence="1 2">
    <name type="scientific">Mya arenaria</name>
    <name type="common">Soft-shell clam</name>
    <dbReference type="NCBI Taxonomy" id="6604"/>
    <lineage>
        <taxon>Eukaryota</taxon>
        <taxon>Metazoa</taxon>
        <taxon>Spiralia</taxon>
        <taxon>Lophotrochozoa</taxon>
        <taxon>Mollusca</taxon>
        <taxon>Bivalvia</taxon>
        <taxon>Autobranchia</taxon>
        <taxon>Heteroconchia</taxon>
        <taxon>Euheterodonta</taxon>
        <taxon>Imparidentia</taxon>
        <taxon>Neoheterodontei</taxon>
        <taxon>Myida</taxon>
        <taxon>Myoidea</taxon>
        <taxon>Myidae</taxon>
        <taxon>Mya</taxon>
    </lineage>
</organism>
<name>A0ABY7FCX7_MYAAR</name>
<reference evidence="1" key="1">
    <citation type="submission" date="2022-11" db="EMBL/GenBank/DDBJ databases">
        <title>Centuries of genome instability and evolution in soft-shell clam transmissible cancer (bioRxiv).</title>
        <authorList>
            <person name="Hart S.F.M."/>
            <person name="Yonemitsu M.A."/>
            <person name="Giersch R.M."/>
            <person name="Beal B.F."/>
            <person name="Arriagada G."/>
            <person name="Davis B.W."/>
            <person name="Ostrander E.A."/>
            <person name="Goff S.P."/>
            <person name="Metzger M.J."/>
        </authorList>
    </citation>
    <scope>NUCLEOTIDE SEQUENCE</scope>
    <source>
        <strain evidence="1">MELC-2E11</strain>
        <tissue evidence="1">Siphon/mantle</tissue>
    </source>
</reference>
<dbReference type="Proteomes" id="UP001164746">
    <property type="component" value="Chromosome 11"/>
</dbReference>
<evidence type="ECO:0008006" key="3">
    <source>
        <dbReference type="Google" id="ProtNLM"/>
    </source>
</evidence>
<sequence length="214" mass="24743">MFYQKVDIGNGKTKMKIIEKEEEVQKFRQDLKNHTDVMFNELDNNTSKLVCISGSYCDTWKREEFKCITDMGTNSLTPCISTKPNEQVKNDCICERVAEISTEAVDSNKENMSVLNDIEVGSFVAAVYEKAWYIGKIEAKDDDDGDVQINFMENAKQMFKWPQTKDCFWCDVDDILCEVKTLQPSGKSMRLFKLNPDEKENIGVLLILEMERQR</sequence>